<dbReference type="InterPro" id="IPR004291">
    <property type="entry name" value="Transposase_IS66_central"/>
</dbReference>
<name>A0A0B6VJM7_SERMA</name>
<dbReference type="AlphaFoldDB" id="A0A0B6VJM7"/>
<accession>A0A0B6VJM7</accession>
<protein>
    <recommendedName>
        <fullName evidence="1">Transposase IS66 central domain-containing protein</fullName>
    </recommendedName>
</protein>
<organism evidence="2">
    <name type="scientific">Serratia marcescens</name>
    <dbReference type="NCBI Taxonomy" id="615"/>
    <lineage>
        <taxon>Bacteria</taxon>
        <taxon>Pseudomonadati</taxon>
        <taxon>Pseudomonadota</taxon>
        <taxon>Gammaproteobacteria</taxon>
        <taxon>Enterobacterales</taxon>
        <taxon>Yersiniaceae</taxon>
        <taxon>Serratia</taxon>
    </lineage>
</organism>
<dbReference type="EMBL" id="AP014611">
    <property type="protein sequence ID" value="BAQ22052.1"/>
    <property type="molecule type" value="Genomic_DNA"/>
</dbReference>
<proteinExistence type="predicted"/>
<evidence type="ECO:0000313" key="2">
    <source>
        <dbReference type="EMBL" id="BAQ22052.1"/>
    </source>
</evidence>
<evidence type="ECO:0000259" key="1">
    <source>
        <dbReference type="Pfam" id="PF03050"/>
    </source>
</evidence>
<dbReference type="PANTHER" id="PTHR33678:SF2">
    <property type="match status" value="1"/>
</dbReference>
<dbReference type="RefSeq" id="WP_238839192.1">
    <property type="nucleotide sequence ID" value="NZ_AP014611.1"/>
</dbReference>
<reference evidence="2" key="1">
    <citation type="submission" date="2014-06" db="EMBL/GenBank/DDBJ databases">
        <title>Sequence and analysis of p11663 plasmid from Serratia marcescens.</title>
        <authorList>
            <person name="Jin W."/>
            <person name="Wachino J."/>
            <person name="Arakawa Y."/>
        </authorList>
    </citation>
    <scope>NUCLEOTIDE SEQUENCE</scope>
    <source>
        <strain evidence="2">11663</strain>
        <plasmid evidence="2">p11663</plasmid>
    </source>
</reference>
<keyword evidence="2" id="KW-0614">Plasmid</keyword>
<sequence length="406" mass="46797">MERWLTADGQVLSGQLPAGLRAGKHGRHFGPNLLSYILYQHHHCQVTQPLLLEQLREWGIRLSSGQLNRLLIEDKERFHAEKDDLLRAGLSHGHVTVDDSGARHQGRNGYVTQIGNEFFAWFSSTQSKSRVNFLTLLQGEHASYVINESALQYMRQQKLPRELLGKVALKSNESMNEKPWQEWLASLAISRRKHQQTVIEGALLGALLERDEIRHLAVVSDGAPQFSVLQHGLCWVHAERQVHNLNPAGEQQRKAVERVRKRIWVLYRALKAYQRAPTAKRAKQLSSLFDRIFRQKTVYVLLNRLLKRLREHKDELLLVLKRPEVPLHTNGSERDIRDYVKKRKVSGGTRSDEGRRCRDTFISLKKTCRKLGLSFWKYLQERIKGSPHIPLAELITLQQKGPIATT</sequence>
<geneLocation type="plasmid" evidence="2">
    <name>p11663</name>
</geneLocation>
<dbReference type="InterPro" id="IPR052344">
    <property type="entry name" value="Transposase-related"/>
</dbReference>
<feature type="domain" description="Transposase IS66 central" evidence="1">
    <location>
        <begin position="229"/>
        <end position="354"/>
    </location>
</feature>
<dbReference type="Pfam" id="PF03050">
    <property type="entry name" value="DDE_Tnp_IS66"/>
    <property type="match status" value="1"/>
</dbReference>
<dbReference type="PANTHER" id="PTHR33678">
    <property type="entry name" value="BLL1576 PROTEIN"/>
    <property type="match status" value="1"/>
</dbReference>